<dbReference type="Proteomes" id="UP000077868">
    <property type="component" value="Chromosome"/>
</dbReference>
<dbReference type="GO" id="GO:0071555">
    <property type="term" value="P:cell wall organization"/>
    <property type="evidence" value="ECO:0007669"/>
    <property type="project" value="UniProtKB-UniRule"/>
</dbReference>
<reference evidence="16 17" key="1">
    <citation type="submission" date="2016-03" db="EMBL/GenBank/DDBJ databases">
        <title>Complete genome sequence of a soil Actinobacterium, Nocardioides dokdonensis FR1436.</title>
        <authorList>
            <person name="Kwon S.-K."/>
            <person name="Kim K."/>
            <person name="Kim J.F."/>
        </authorList>
    </citation>
    <scope>NUCLEOTIDE SEQUENCE [LARGE SCALE GENOMIC DNA]</scope>
    <source>
        <strain evidence="16 17">FR1436</strain>
    </source>
</reference>
<feature type="compositionally biased region" description="Low complexity" evidence="14">
    <location>
        <begin position="23"/>
        <end position="41"/>
    </location>
</feature>
<dbReference type="GO" id="GO:0016746">
    <property type="term" value="F:acyltransferase activity"/>
    <property type="evidence" value="ECO:0007669"/>
    <property type="project" value="UniProtKB-KW"/>
</dbReference>
<keyword evidence="10" id="KW-0012">Acyltransferase</keyword>
<name>A0A1A9GL46_9ACTN</name>
<keyword evidence="5 13" id="KW-0133">Cell shape</keyword>
<dbReference type="Gene3D" id="2.40.440.10">
    <property type="entry name" value="L,D-transpeptidase catalytic domain-like"/>
    <property type="match status" value="1"/>
</dbReference>
<feature type="domain" description="L,D-TPase catalytic" evidence="15">
    <location>
        <begin position="237"/>
        <end position="361"/>
    </location>
</feature>
<gene>
    <name evidence="16" type="primary">lppS</name>
    <name evidence="16" type="ORF">I601_2651</name>
</gene>
<dbReference type="GO" id="GO:0005576">
    <property type="term" value="C:extracellular region"/>
    <property type="evidence" value="ECO:0007669"/>
    <property type="project" value="TreeGrafter"/>
</dbReference>
<dbReference type="CDD" id="cd16913">
    <property type="entry name" value="YkuD_like"/>
    <property type="match status" value="1"/>
</dbReference>
<dbReference type="PANTHER" id="PTHR30582:SF2">
    <property type="entry name" value="L,D-TRANSPEPTIDASE YCIB-RELATED"/>
    <property type="match status" value="1"/>
</dbReference>
<dbReference type="Gene3D" id="2.60.40.3780">
    <property type="match status" value="1"/>
</dbReference>
<evidence type="ECO:0000256" key="11">
    <source>
        <dbReference type="ARBA" id="ARBA00023316"/>
    </source>
</evidence>
<dbReference type="InterPro" id="IPR005490">
    <property type="entry name" value="LD_TPept_cat_dom"/>
</dbReference>
<evidence type="ECO:0000259" key="15">
    <source>
        <dbReference type="PROSITE" id="PS52029"/>
    </source>
</evidence>
<dbReference type="GO" id="GO:0008360">
    <property type="term" value="P:regulation of cell shape"/>
    <property type="evidence" value="ECO:0007669"/>
    <property type="project" value="UniProtKB-UniRule"/>
</dbReference>
<evidence type="ECO:0000256" key="9">
    <source>
        <dbReference type="ARBA" id="ARBA00023288"/>
    </source>
</evidence>
<dbReference type="Gene3D" id="2.60.40.3710">
    <property type="match status" value="1"/>
</dbReference>
<dbReference type="PROSITE" id="PS52029">
    <property type="entry name" value="LD_TPASE"/>
    <property type="match status" value="1"/>
</dbReference>
<evidence type="ECO:0000256" key="1">
    <source>
        <dbReference type="ARBA" id="ARBA00004752"/>
    </source>
</evidence>
<dbReference type="SUPFAM" id="SSF141523">
    <property type="entry name" value="L,D-transpeptidase catalytic domain-like"/>
    <property type="match status" value="1"/>
</dbReference>
<dbReference type="FunFam" id="2.40.440.10:FF:000005">
    <property type="entry name" value="L,D-transpeptidase 2"/>
    <property type="match status" value="1"/>
</dbReference>
<dbReference type="AlphaFoldDB" id="A0A1A9GL46"/>
<dbReference type="STRING" id="1300347.I601_2651"/>
<dbReference type="InterPro" id="IPR041280">
    <property type="entry name" value="Big_10"/>
</dbReference>
<dbReference type="GO" id="GO:0018104">
    <property type="term" value="P:peptidoglycan-protein cross-linking"/>
    <property type="evidence" value="ECO:0007669"/>
    <property type="project" value="TreeGrafter"/>
</dbReference>
<keyword evidence="8" id="KW-0564">Palmitate</keyword>
<evidence type="ECO:0000256" key="2">
    <source>
        <dbReference type="ARBA" id="ARBA00022475"/>
    </source>
</evidence>
<keyword evidence="11 13" id="KW-0961">Cell wall biogenesis/degradation</keyword>
<comment type="pathway">
    <text evidence="12">Glycan biosynthesis.</text>
</comment>
<evidence type="ECO:0000256" key="3">
    <source>
        <dbReference type="ARBA" id="ARBA00022679"/>
    </source>
</evidence>
<comment type="pathway">
    <text evidence="1 13">Cell wall biogenesis; peptidoglycan biosynthesis.</text>
</comment>
<evidence type="ECO:0000256" key="8">
    <source>
        <dbReference type="ARBA" id="ARBA00023139"/>
    </source>
</evidence>
<evidence type="ECO:0000256" key="6">
    <source>
        <dbReference type="ARBA" id="ARBA00022984"/>
    </source>
</evidence>
<dbReference type="EC" id="2.-.-.-" evidence="16"/>
<feature type="active site" description="Nucleophile" evidence="13">
    <location>
        <position position="337"/>
    </location>
</feature>
<keyword evidence="6 13" id="KW-0573">Peptidoglycan synthesis</keyword>
<feature type="region of interest" description="Disordered" evidence="14">
    <location>
        <begin position="13"/>
        <end position="42"/>
    </location>
</feature>
<dbReference type="Pfam" id="PF17964">
    <property type="entry name" value="Big_10"/>
    <property type="match status" value="1"/>
</dbReference>
<evidence type="ECO:0000256" key="5">
    <source>
        <dbReference type="ARBA" id="ARBA00022960"/>
    </source>
</evidence>
<evidence type="ECO:0000256" key="10">
    <source>
        <dbReference type="ARBA" id="ARBA00023315"/>
    </source>
</evidence>
<evidence type="ECO:0000256" key="12">
    <source>
        <dbReference type="ARBA" id="ARBA00060592"/>
    </source>
</evidence>
<protein>
    <submittedName>
        <fullName evidence="16">Putative L,D-transpeptidase LppS</fullName>
        <ecNumber evidence="16">2.-.-.-</ecNumber>
    </submittedName>
</protein>
<dbReference type="CDD" id="cd13432">
    <property type="entry name" value="LDT_IgD_like_2"/>
    <property type="match status" value="1"/>
</dbReference>
<evidence type="ECO:0000256" key="13">
    <source>
        <dbReference type="PROSITE-ProRule" id="PRU01373"/>
    </source>
</evidence>
<sequence length="390" mass="41480">MLALASSALSACDAAPGDAQTDGAGTTPQAGQEAAQEAGQPRDVVLRSNVAKGAQGVPVDTLLELSAEGAELERVVVTSPQGRLPGRSTDGGAWRATERLEPGTTYAVEVRVGAGDESQVRQRTFRTVDLSLAQQTYASVAPLDGETVGVGMPVVVGFDLPVTDRAAVERQMQVTATPRQAGTWHWISDTEVHYRPREYWKAGTEVSVDLDINGVDAGGGIYGQESRQVAFTVGEAHVYRVDARSHTMKVFSDGDLLRTIPITTGKAGFTTRSGTKVVMEKHDTKRMDSETVGIGGSEAYDIADVQYAMRLTNSGEFIHAAPWSVGSQGSANVSHGCTGLSTENAGWLYDMTRRGDVVEYTGTDRPMTLDNGYGDWNASWGAYRKGSALG</sequence>
<keyword evidence="3 16" id="KW-0808">Transferase</keyword>
<dbReference type="Pfam" id="PF03734">
    <property type="entry name" value="YkuD"/>
    <property type="match status" value="1"/>
</dbReference>
<dbReference type="EMBL" id="CP015079">
    <property type="protein sequence ID" value="ANH39067.1"/>
    <property type="molecule type" value="Genomic_DNA"/>
</dbReference>
<keyword evidence="9" id="KW-0449">Lipoprotein</keyword>
<evidence type="ECO:0000256" key="14">
    <source>
        <dbReference type="SAM" id="MobiDB-lite"/>
    </source>
</evidence>
<dbReference type="PATRIC" id="fig|1300347.3.peg.2643"/>
<keyword evidence="17" id="KW-1185">Reference proteome</keyword>
<proteinExistence type="predicted"/>
<dbReference type="InterPro" id="IPR038063">
    <property type="entry name" value="Transpep_catalytic_dom"/>
</dbReference>
<dbReference type="KEGG" id="ndk:I601_2651"/>
<dbReference type="PANTHER" id="PTHR30582">
    <property type="entry name" value="L,D-TRANSPEPTIDASE"/>
    <property type="match status" value="1"/>
</dbReference>
<dbReference type="InterPro" id="IPR050979">
    <property type="entry name" value="LD-transpeptidase"/>
</dbReference>
<dbReference type="GO" id="GO:0071972">
    <property type="term" value="F:peptidoglycan L,D-transpeptidase activity"/>
    <property type="evidence" value="ECO:0007669"/>
    <property type="project" value="TreeGrafter"/>
</dbReference>
<feature type="active site" description="Proton donor/acceptor" evidence="13">
    <location>
        <position position="319"/>
    </location>
</feature>
<organism evidence="16 17">
    <name type="scientific">Nocardioides dokdonensis FR1436</name>
    <dbReference type="NCBI Taxonomy" id="1300347"/>
    <lineage>
        <taxon>Bacteria</taxon>
        <taxon>Bacillati</taxon>
        <taxon>Actinomycetota</taxon>
        <taxon>Actinomycetes</taxon>
        <taxon>Propionibacteriales</taxon>
        <taxon>Nocardioidaceae</taxon>
        <taxon>Nocardioides</taxon>
    </lineage>
</organism>
<keyword evidence="4" id="KW-0732">Signal</keyword>
<evidence type="ECO:0000256" key="7">
    <source>
        <dbReference type="ARBA" id="ARBA00023136"/>
    </source>
</evidence>
<dbReference type="UniPathway" id="UPA00219"/>
<evidence type="ECO:0000313" key="16">
    <source>
        <dbReference type="EMBL" id="ANH39067.1"/>
    </source>
</evidence>
<evidence type="ECO:0000313" key="17">
    <source>
        <dbReference type="Proteomes" id="UP000077868"/>
    </source>
</evidence>
<keyword evidence="7" id="KW-0472">Membrane</keyword>
<keyword evidence="2" id="KW-1003">Cell membrane</keyword>
<evidence type="ECO:0000256" key="4">
    <source>
        <dbReference type="ARBA" id="ARBA00022729"/>
    </source>
</evidence>
<accession>A0A1A9GL46</accession>